<reference evidence="2 3" key="1">
    <citation type="journal article" date="2022" name="G3 (Bethesda)">
        <title>Enemy or ally: a genomic approach to elucidate the lifestyle of Phyllosticta citrichinaensis.</title>
        <authorList>
            <person name="Buijs V.A."/>
            <person name="Groenewald J.Z."/>
            <person name="Haridas S."/>
            <person name="LaButti K.M."/>
            <person name="Lipzen A."/>
            <person name="Martin F.M."/>
            <person name="Barry K."/>
            <person name="Grigoriev I.V."/>
            <person name="Crous P.W."/>
            <person name="Seidl M.F."/>
        </authorList>
    </citation>
    <scope>NUCLEOTIDE SEQUENCE [LARGE SCALE GENOMIC DNA]</scope>
    <source>
        <strain evidence="2 3">CBS 129764</strain>
    </source>
</reference>
<name>A0ABR1Y670_9PEZI</name>
<accession>A0ABR1Y670</accession>
<keyword evidence="3" id="KW-1185">Reference proteome</keyword>
<organism evidence="2 3">
    <name type="scientific">Phyllosticta citrichinensis</name>
    <dbReference type="NCBI Taxonomy" id="1130410"/>
    <lineage>
        <taxon>Eukaryota</taxon>
        <taxon>Fungi</taxon>
        <taxon>Dikarya</taxon>
        <taxon>Ascomycota</taxon>
        <taxon>Pezizomycotina</taxon>
        <taxon>Dothideomycetes</taxon>
        <taxon>Dothideomycetes incertae sedis</taxon>
        <taxon>Botryosphaeriales</taxon>
        <taxon>Phyllostictaceae</taxon>
        <taxon>Phyllosticta</taxon>
    </lineage>
</organism>
<proteinExistence type="predicted"/>
<dbReference type="EMBL" id="JBBWUH010000001">
    <property type="protein sequence ID" value="KAK8177408.1"/>
    <property type="molecule type" value="Genomic_DNA"/>
</dbReference>
<evidence type="ECO:0000313" key="3">
    <source>
        <dbReference type="Proteomes" id="UP001456524"/>
    </source>
</evidence>
<evidence type="ECO:0000256" key="1">
    <source>
        <dbReference type="SAM" id="MobiDB-lite"/>
    </source>
</evidence>
<sequence length="357" mass="38623">MRVLSSHDDCSKPTKTRVIQQSNSPIAMVSGVHTRWPLGDACSRENLGRSHTGFWQLFEQLEHFQNSVEASLECLTSPIHRTATNSQSQALESARLTCSLRPTVSCDSTFGQLQPMGRKGSLVAELDLPHSSGLPCFCGISGPCPGLSTVMVMVGVVDRAASSSPGHTARQSHLGRKRWPVFWSVGSVRSGQDAQQRQQRSKGAGQISGRGRRCGSRPFITADDAEKGRRRASPHRETCSELRPTSPIHVSQTPLALRHLWTVPPGSPAPVSLSAAPEWPVSSSPDRERRWPRCRPLDRTLLLSPIHGHGRAYLHGARAEDQTEADGCAALLLCLAGPRSSQSVISRAASAMIGCVI</sequence>
<gene>
    <name evidence="2" type="ORF">IWX90DRAFT_19001</name>
</gene>
<protein>
    <submittedName>
        <fullName evidence="2">Uncharacterized protein</fullName>
    </submittedName>
</protein>
<feature type="region of interest" description="Disordered" evidence="1">
    <location>
        <begin position="189"/>
        <end position="246"/>
    </location>
</feature>
<comment type="caution">
    <text evidence="2">The sequence shown here is derived from an EMBL/GenBank/DDBJ whole genome shotgun (WGS) entry which is preliminary data.</text>
</comment>
<feature type="compositionally biased region" description="Polar residues" evidence="1">
    <location>
        <begin position="189"/>
        <end position="198"/>
    </location>
</feature>
<evidence type="ECO:0000313" key="2">
    <source>
        <dbReference type="EMBL" id="KAK8177408.1"/>
    </source>
</evidence>
<dbReference type="Proteomes" id="UP001456524">
    <property type="component" value="Unassembled WGS sequence"/>
</dbReference>